<name>D8LU90_ECTSI</name>
<accession>D8LU90</accession>
<dbReference type="AlphaFoldDB" id="D8LU90"/>
<dbReference type="EMBL" id="FN649742">
    <property type="protein sequence ID" value="CBN75431.1"/>
    <property type="molecule type" value="Genomic_DNA"/>
</dbReference>
<dbReference type="PANTHER" id="PTHR31485:SF7">
    <property type="entry name" value="PEPTIDYL SERINE ALPHA-GALACTOSYLTRANSFERASE"/>
    <property type="match status" value="1"/>
</dbReference>
<dbReference type="GO" id="GO:0016757">
    <property type="term" value="F:glycosyltransferase activity"/>
    <property type="evidence" value="ECO:0007669"/>
    <property type="project" value="InterPro"/>
</dbReference>
<dbReference type="STRING" id="2880.D8LU90"/>
<dbReference type="InParanoid" id="D8LU90"/>
<dbReference type="OrthoDB" id="2015991at2759"/>
<proteinExistence type="predicted"/>
<dbReference type="Proteomes" id="UP000002630">
    <property type="component" value="Linkage Group LG17"/>
</dbReference>
<keyword evidence="2" id="KW-1185">Reference proteome</keyword>
<protein>
    <submittedName>
        <fullName evidence="1">Uncharacterized protein</fullName>
    </submittedName>
</protein>
<sequence length="489" mass="54716">MMRQRRRSKLEEGHLAGASVWPVRRYVLLTAVAVISLALPAALTFRPSATRRGGGKRRANVDHDAWLGIAPGIAAKPASADDIHVVFSTDCSPYQNYQATMLFHSAEMVGQKGRVTRVASGCTRDERLELEVFMMRQPERFHVHFTPDYSFDPETGERFMFYNKPNGMAHYLKSADYPVHEAVVALVDPDMIFMSPLTPFVGDADKMLWHDGDAGEGPDWVEEGSPVGQYYGLGGVWTTWDDLREITENLGEDSPARAVSTEEAISGYPVGPPYMMHPRDWARVLDLWVALSPKVHKGHPGILAEMYGFCIAAAHIGLRHRVAYGLMVSDAGMPGKEGWPLVDQMGTSVCDPESVDHRRGSLPPIVHYCQMYRVGTFMWGKRHRTHQTFFGCHSDSLELPPPDYLAGPMAEVRVHPRRGRAQLGEQAEPERVPAVTGMRQGYAMCAVLRAMNEALVKYKYRYCERGDVSGGVRRFTDLSREQLDADEYS</sequence>
<dbReference type="PANTHER" id="PTHR31485">
    <property type="entry name" value="PEPTIDYL SERINE ALPHA-GALACTOSYLTRANSFERASE"/>
    <property type="match status" value="1"/>
</dbReference>
<evidence type="ECO:0000313" key="1">
    <source>
        <dbReference type="EMBL" id="CBN75431.1"/>
    </source>
</evidence>
<reference evidence="1 2" key="1">
    <citation type="journal article" date="2010" name="Nature">
        <title>The Ectocarpus genome and the independent evolution of multicellularity in brown algae.</title>
        <authorList>
            <person name="Cock J.M."/>
            <person name="Sterck L."/>
            <person name="Rouze P."/>
            <person name="Scornet D."/>
            <person name="Allen A.E."/>
            <person name="Amoutzias G."/>
            <person name="Anthouard V."/>
            <person name="Artiguenave F."/>
            <person name="Aury J.M."/>
            <person name="Badger J.H."/>
            <person name="Beszteri B."/>
            <person name="Billiau K."/>
            <person name="Bonnet E."/>
            <person name="Bothwell J.H."/>
            <person name="Bowler C."/>
            <person name="Boyen C."/>
            <person name="Brownlee C."/>
            <person name="Carrano C.J."/>
            <person name="Charrier B."/>
            <person name="Cho G.Y."/>
            <person name="Coelho S.M."/>
            <person name="Collen J."/>
            <person name="Corre E."/>
            <person name="Da Silva C."/>
            <person name="Delage L."/>
            <person name="Delaroque N."/>
            <person name="Dittami S.M."/>
            <person name="Doulbeau S."/>
            <person name="Elias M."/>
            <person name="Farnham G."/>
            <person name="Gachon C.M."/>
            <person name="Gschloessl B."/>
            <person name="Heesch S."/>
            <person name="Jabbari K."/>
            <person name="Jubin C."/>
            <person name="Kawai H."/>
            <person name="Kimura K."/>
            <person name="Kloareg B."/>
            <person name="Kupper F.C."/>
            <person name="Lang D."/>
            <person name="Le Bail A."/>
            <person name="Leblanc C."/>
            <person name="Lerouge P."/>
            <person name="Lohr M."/>
            <person name="Lopez P.J."/>
            <person name="Martens C."/>
            <person name="Maumus F."/>
            <person name="Michel G."/>
            <person name="Miranda-Saavedra D."/>
            <person name="Morales J."/>
            <person name="Moreau H."/>
            <person name="Motomura T."/>
            <person name="Nagasato C."/>
            <person name="Napoli C.A."/>
            <person name="Nelson D.R."/>
            <person name="Nyvall-Collen P."/>
            <person name="Peters A.F."/>
            <person name="Pommier C."/>
            <person name="Potin P."/>
            <person name="Poulain J."/>
            <person name="Quesneville H."/>
            <person name="Read B."/>
            <person name="Rensing S.A."/>
            <person name="Ritter A."/>
            <person name="Rousvoal S."/>
            <person name="Samanta M."/>
            <person name="Samson G."/>
            <person name="Schroeder D.C."/>
            <person name="Segurens B."/>
            <person name="Strittmatter M."/>
            <person name="Tonon T."/>
            <person name="Tregear J.W."/>
            <person name="Valentin K."/>
            <person name="von Dassow P."/>
            <person name="Yamagishi T."/>
            <person name="Van de Peer Y."/>
            <person name="Wincker P."/>
        </authorList>
    </citation>
    <scope>NUCLEOTIDE SEQUENCE [LARGE SCALE GENOMIC DNA]</scope>
    <source>
        <strain evidence="2">Ec32 / CCAP1310/4</strain>
    </source>
</reference>
<organism evidence="1 2">
    <name type="scientific">Ectocarpus siliculosus</name>
    <name type="common">Brown alga</name>
    <name type="synonym">Conferva siliculosa</name>
    <dbReference type="NCBI Taxonomy" id="2880"/>
    <lineage>
        <taxon>Eukaryota</taxon>
        <taxon>Sar</taxon>
        <taxon>Stramenopiles</taxon>
        <taxon>Ochrophyta</taxon>
        <taxon>PX clade</taxon>
        <taxon>Phaeophyceae</taxon>
        <taxon>Ectocarpales</taxon>
        <taxon>Ectocarpaceae</taxon>
        <taxon>Ectocarpus</taxon>
    </lineage>
</organism>
<evidence type="ECO:0000313" key="2">
    <source>
        <dbReference type="Proteomes" id="UP000002630"/>
    </source>
</evidence>
<dbReference type="InterPro" id="IPR044845">
    <property type="entry name" value="HPAT/SRGT1-like"/>
</dbReference>
<gene>
    <name evidence="1" type="ORF">Esi_0099_0018</name>
</gene>
<dbReference type="eggNOG" id="ENOG502QQG8">
    <property type="taxonomic scope" value="Eukaryota"/>
</dbReference>
<dbReference type="EMBL" id="FN649232">
    <property type="protein sequence ID" value="CBN75431.1"/>
    <property type="molecule type" value="Genomic_DNA"/>
</dbReference>
<dbReference type="OMA" id="YCDFVVR"/>